<keyword evidence="11" id="KW-0460">Magnesium</keyword>
<feature type="compositionally biased region" description="Low complexity" evidence="16">
    <location>
        <begin position="333"/>
        <end position="347"/>
    </location>
</feature>
<dbReference type="GO" id="GO:0008995">
    <property type="term" value="F:ribonuclease E activity"/>
    <property type="evidence" value="ECO:0007669"/>
    <property type="project" value="UniProtKB-EC"/>
</dbReference>
<feature type="domain" description="S1 motif" evidence="17">
    <location>
        <begin position="470"/>
        <end position="547"/>
    </location>
</feature>
<feature type="compositionally biased region" description="Low complexity" evidence="16">
    <location>
        <begin position="47"/>
        <end position="62"/>
    </location>
</feature>
<dbReference type="GO" id="GO:0046872">
    <property type="term" value="F:metal ion binding"/>
    <property type="evidence" value="ECO:0007669"/>
    <property type="project" value="UniProtKB-KW"/>
</dbReference>
<feature type="compositionally biased region" description="Basic residues" evidence="16">
    <location>
        <begin position="864"/>
        <end position="879"/>
    </location>
</feature>
<keyword evidence="5" id="KW-0963">Cytoplasm</keyword>
<evidence type="ECO:0000256" key="8">
    <source>
        <dbReference type="ARBA" id="ARBA00022723"/>
    </source>
</evidence>
<evidence type="ECO:0000256" key="3">
    <source>
        <dbReference type="ARBA" id="ARBA00004496"/>
    </source>
</evidence>
<feature type="region of interest" description="Disordered" evidence="16">
    <location>
        <begin position="846"/>
        <end position="879"/>
    </location>
</feature>
<evidence type="ECO:0000256" key="14">
    <source>
        <dbReference type="ARBA" id="ARBA00066879"/>
    </source>
</evidence>
<feature type="compositionally biased region" description="Low complexity" evidence="16">
    <location>
        <begin position="79"/>
        <end position="93"/>
    </location>
</feature>
<keyword evidence="12" id="KW-0694">RNA-binding</keyword>
<protein>
    <recommendedName>
        <fullName evidence="15">Ribonuclease E</fullName>
        <ecNumber evidence="14">3.1.26.12</ecNumber>
    </recommendedName>
</protein>
<evidence type="ECO:0000256" key="11">
    <source>
        <dbReference type="ARBA" id="ARBA00022842"/>
    </source>
</evidence>
<dbReference type="eggNOG" id="COG1530">
    <property type="taxonomic scope" value="Bacteria"/>
</dbReference>
<dbReference type="PATRIC" id="fig|1051006.4.peg.661"/>
<dbReference type="InterPro" id="IPR003029">
    <property type="entry name" value="S1_domain"/>
</dbReference>
<evidence type="ECO:0000256" key="9">
    <source>
        <dbReference type="ARBA" id="ARBA00022801"/>
    </source>
</evidence>
<evidence type="ECO:0000313" key="19">
    <source>
        <dbReference type="Proteomes" id="UP000007832"/>
    </source>
</evidence>
<dbReference type="PANTHER" id="PTHR30001:SF0">
    <property type="entry name" value="RIBONUCLEASE G"/>
    <property type="match status" value="1"/>
</dbReference>
<comment type="cofactor">
    <cofactor evidence="2">
        <name>Zn(2+)</name>
        <dbReference type="ChEBI" id="CHEBI:29105"/>
    </cofactor>
</comment>
<feature type="compositionally biased region" description="Basic and acidic residues" evidence="16">
    <location>
        <begin position="98"/>
        <end position="113"/>
    </location>
</feature>
<dbReference type="CDD" id="cd04453">
    <property type="entry name" value="S1_RNase_E"/>
    <property type="match status" value="1"/>
</dbReference>
<dbReference type="EC" id="3.1.26.12" evidence="14"/>
<evidence type="ECO:0000256" key="6">
    <source>
        <dbReference type="ARBA" id="ARBA00022664"/>
    </source>
</evidence>
<comment type="subcellular location">
    <subcellularLocation>
        <location evidence="3">Cytoplasm</location>
    </subcellularLocation>
</comment>
<keyword evidence="8" id="KW-0479">Metal-binding</keyword>
<keyword evidence="9" id="KW-0378">Hydrolase</keyword>
<dbReference type="SMART" id="SM00316">
    <property type="entry name" value="S1"/>
    <property type="match status" value="1"/>
</dbReference>
<evidence type="ECO:0000256" key="1">
    <source>
        <dbReference type="ARBA" id="ARBA00001946"/>
    </source>
</evidence>
<dbReference type="GO" id="GO:0006364">
    <property type="term" value="P:rRNA processing"/>
    <property type="evidence" value="ECO:0007669"/>
    <property type="project" value="TreeGrafter"/>
</dbReference>
<feature type="compositionally biased region" description="Basic residues" evidence="16">
    <location>
        <begin position="134"/>
        <end position="145"/>
    </location>
</feature>
<feature type="compositionally biased region" description="Basic and acidic residues" evidence="16">
    <location>
        <begin position="260"/>
        <end position="276"/>
    </location>
</feature>
<comment type="caution">
    <text evidence="18">The sequence shown here is derived from an EMBL/GenBank/DDBJ whole genome shotgun (WGS) entry which is preliminary data.</text>
</comment>
<sequence>MLDETDNTTLNSGENSTAGISAPRRRRAASRPAGAPAPVETTGTPVAITAAGSGGSIISSDSEASDLPRPPVGRRRKAASASPDVSSDVPKVDTPQPKSEESKSADTKGEEKSRRTRRGAAETAPSTEAERGTSQRRRATRRRSSRTAENVEETTEVKSATNKGDGADDNPINAALTKAKARSRSHKVEGALANPFGLREGEERSTSAILDSLAAEIGGGEAAMPKRRRRRATRPSEAGNHAVDTSETADEVTLAEEDKDEAKNRHSSDKKSEKSAHGTTDAVEEETTADAEETADEDGQNRRRRRRGGRRRRRSEDSEDSTSEDESGDNDDSQTSSDNDSESSTSDTTHRRRRRRRRRGEDISGSDDDPSNVVIKVREPRSRQSVADEVTGIEGSTRIEAKKQRRREGRAAGRRRSAVITDAEFLARRESVDRKMVVRQSDGYSQLAVLEDGVLVEHYVDRASATSSIGNIYLGKVQNVLPSMEAAFIDIGRGRNAVLYAGEVDWAKYGKEGEDKRIEQALKSGDQVLVQVTKDPVGAKGARLTSHISVPGRFVVYSPGGHLSGISRKLADSERKRLKKIVENNIPSDASVIVRTAAEGATEEDLVRDINRLKAQWEVIERKTSNSKVPLMLYTEPDLTVRIIRDLFTADFSELVIAGNGGPDDAYDTIKAYVDHVAPEMTSRLTHWEDPDKDPFAEYRIDEQIAKALERKVYLPSGGSLVIDRTEAMTVIDVNTGKFTGSAGNLEATVTANNLEAAEEIVRQLRLRDIGGIIVVDFIDMVLPTNRELLVRRLTECLGRDRTRHQVAEVTSLGLVQMTRKKIGTGLAEAFTEECEACGGRGYHRFDEPVDSQAPADGGERSKGRGRAHKGSAGKSHSK</sequence>
<dbReference type="Proteomes" id="UP000007832">
    <property type="component" value="Unassembled WGS sequence"/>
</dbReference>
<keyword evidence="7" id="KW-0819">tRNA processing</keyword>
<reference evidence="18 19" key="1">
    <citation type="submission" date="2011-07" db="EMBL/GenBank/DDBJ databases">
        <title>Genome Sequence of Propionibacterium acnes SK182B-JCVI.</title>
        <authorList>
            <person name="Durkin A.S."/>
            <person name="Madupu R."/>
            <person name="Hostetler J."/>
            <person name="Radune D."/>
            <person name="Torralba M."/>
            <person name="Methe B."/>
            <person name="Sutton G."/>
            <person name="Strausberg R.L."/>
            <person name="Nelson K.E."/>
        </authorList>
    </citation>
    <scope>NUCLEOTIDE SEQUENCE [LARGE SCALE GENOMIC DNA]</scope>
    <source>
        <strain evidence="18 19">SK182B-JCVI</strain>
    </source>
</reference>
<dbReference type="GO" id="GO:0006397">
    <property type="term" value="P:mRNA processing"/>
    <property type="evidence" value="ECO:0007669"/>
    <property type="project" value="UniProtKB-KW"/>
</dbReference>
<dbReference type="InterPro" id="IPR012340">
    <property type="entry name" value="NA-bd_OB-fold"/>
</dbReference>
<dbReference type="NCBIfam" id="TIGR00757">
    <property type="entry name" value="RNaseEG"/>
    <property type="match status" value="1"/>
</dbReference>
<dbReference type="InterPro" id="IPR004659">
    <property type="entry name" value="RNase_E/G"/>
</dbReference>
<dbReference type="GO" id="GO:0008033">
    <property type="term" value="P:tRNA processing"/>
    <property type="evidence" value="ECO:0007669"/>
    <property type="project" value="UniProtKB-KW"/>
</dbReference>
<name>F9NU16_9ACTN</name>
<feature type="region of interest" description="Disordered" evidence="16">
    <location>
        <begin position="1"/>
        <end position="389"/>
    </location>
</feature>
<comment type="similarity">
    <text evidence="4">Belongs to the RNase E/G family.</text>
</comment>
<dbReference type="GO" id="GO:0005737">
    <property type="term" value="C:cytoplasm"/>
    <property type="evidence" value="ECO:0007669"/>
    <property type="project" value="UniProtKB-SubCell"/>
</dbReference>
<dbReference type="AlphaFoldDB" id="F9NU16"/>
<dbReference type="InterPro" id="IPR019307">
    <property type="entry name" value="RNA-bd_AU-1/RNase_E/G"/>
</dbReference>
<dbReference type="FunFam" id="2.40.50.140:FF:000066">
    <property type="entry name" value="Ribonuclease E"/>
    <property type="match status" value="1"/>
</dbReference>
<evidence type="ECO:0000256" key="5">
    <source>
        <dbReference type="ARBA" id="ARBA00022490"/>
    </source>
</evidence>
<evidence type="ECO:0000259" key="17">
    <source>
        <dbReference type="PROSITE" id="PS50126"/>
    </source>
</evidence>
<proteinExistence type="inferred from homology"/>
<keyword evidence="10" id="KW-0862">Zinc</keyword>
<dbReference type="EMBL" id="AFUN01000007">
    <property type="protein sequence ID" value="EGR97813.1"/>
    <property type="molecule type" value="Genomic_DNA"/>
</dbReference>
<accession>F9NU16</accession>
<dbReference type="Gene3D" id="2.40.50.140">
    <property type="entry name" value="Nucleic acid-binding proteins"/>
    <property type="match status" value="1"/>
</dbReference>
<dbReference type="SUPFAM" id="SSF50249">
    <property type="entry name" value="Nucleic acid-binding proteins"/>
    <property type="match status" value="1"/>
</dbReference>
<feature type="compositionally biased region" description="Polar residues" evidence="16">
    <location>
        <begin position="7"/>
        <end position="17"/>
    </location>
</feature>
<feature type="compositionally biased region" description="Acidic residues" evidence="16">
    <location>
        <begin position="317"/>
        <end position="332"/>
    </location>
</feature>
<dbReference type="PROSITE" id="PS50126">
    <property type="entry name" value="S1"/>
    <property type="match status" value="1"/>
</dbReference>
<evidence type="ECO:0000256" key="7">
    <source>
        <dbReference type="ARBA" id="ARBA00022694"/>
    </source>
</evidence>
<evidence type="ECO:0000256" key="13">
    <source>
        <dbReference type="ARBA" id="ARBA00050524"/>
    </source>
</evidence>
<organism evidence="18 19">
    <name type="scientific">[Propionibacterium] namnetense SK182B-JCVI</name>
    <dbReference type="NCBI Taxonomy" id="1051006"/>
    <lineage>
        <taxon>Bacteria</taxon>
        <taxon>Bacillati</taxon>
        <taxon>Actinomycetota</taxon>
        <taxon>Actinomycetes</taxon>
        <taxon>Propionibacteriales</taxon>
        <taxon>Propionibacteriaceae</taxon>
        <taxon>Cutibacterium</taxon>
    </lineage>
</organism>
<evidence type="ECO:0000313" key="18">
    <source>
        <dbReference type="EMBL" id="EGR97813.1"/>
    </source>
</evidence>
<comment type="cofactor">
    <cofactor evidence="1">
        <name>Mg(2+)</name>
        <dbReference type="ChEBI" id="CHEBI:18420"/>
    </cofactor>
</comment>
<keyword evidence="6" id="KW-0507">mRNA processing</keyword>
<evidence type="ECO:0000256" key="4">
    <source>
        <dbReference type="ARBA" id="ARBA00005522"/>
    </source>
</evidence>
<feature type="compositionally biased region" description="Acidic residues" evidence="16">
    <location>
        <begin position="247"/>
        <end position="259"/>
    </location>
</feature>
<gene>
    <name evidence="18" type="ORF">HMPREF1162_0546</name>
</gene>
<evidence type="ECO:0000256" key="12">
    <source>
        <dbReference type="ARBA" id="ARBA00022884"/>
    </source>
</evidence>
<dbReference type="STRING" id="1574624.GCA_001642025_00284"/>
<evidence type="ECO:0000256" key="2">
    <source>
        <dbReference type="ARBA" id="ARBA00001947"/>
    </source>
</evidence>
<feature type="compositionally biased region" description="Acidic residues" evidence="16">
    <location>
        <begin position="282"/>
        <end position="298"/>
    </location>
</feature>
<dbReference type="Pfam" id="PF10150">
    <property type="entry name" value="RNase_E_G"/>
    <property type="match status" value="1"/>
</dbReference>
<comment type="catalytic activity">
    <reaction evidence="13">
        <text>Endonucleolytic cleavage of single-stranded RNA in A- and U-rich regions.</text>
        <dbReference type="EC" id="3.1.26.12"/>
    </reaction>
</comment>
<evidence type="ECO:0000256" key="16">
    <source>
        <dbReference type="SAM" id="MobiDB-lite"/>
    </source>
</evidence>
<feature type="compositionally biased region" description="Basic residues" evidence="16">
    <location>
        <begin position="302"/>
        <end position="313"/>
    </location>
</feature>
<dbReference type="PANTHER" id="PTHR30001">
    <property type="entry name" value="RIBONUCLEASE"/>
    <property type="match status" value="1"/>
</dbReference>
<dbReference type="GO" id="GO:0003723">
    <property type="term" value="F:RNA binding"/>
    <property type="evidence" value="ECO:0007669"/>
    <property type="project" value="UniProtKB-KW"/>
</dbReference>
<evidence type="ECO:0000256" key="10">
    <source>
        <dbReference type="ARBA" id="ARBA00022833"/>
    </source>
</evidence>
<evidence type="ECO:0000256" key="15">
    <source>
        <dbReference type="ARBA" id="ARBA00072999"/>
    </source>
</evidence>